<keyword evidence="5 6" id="KW-0472">Membrane</keyword>
<keyword evidence="3 6" id="KW-0812">Transmembrane</keyword>
<dbReference type="PANTHER" id="PTHR30619:SF7">
    <property type="entry name" value="BETA-LACTAMASE DOMAIN PROTEIN"/>
    <property type="match status" value="1"/>
</dbReference>
<dbReference type="InterPro" id="IPR001279">
    <property type="entry name" value="Metallo-B-lactamas"/>
</dbReference>
<evidence type="ECO:0000256" key="5">
    <source>
        <dbReference type="ARBA" id="ARBA00023136"/>
    </source>
</evidence>
<dbReference type="Gene3D" id="3.60.15.10">
    <property type="entry name" value="Ribonuclease Z/Hydroxyacylglutathione hydrolase-like"/>
    <property type="match status" value="1"/>
</dbReference>
<dbReference type="Pfam" id="PF13567">
    <property type="entry name" value="DUF4131"/>
    <property type="match status" value="1"/>
</dbReference>
<gene>
    <name evidence="8" type="ORF">CNR29_07965</name>
</gene>
<dbReference type="Proteomes" id="UP000217918">
    <property type="component" value="Unassembled WGS sequence"/>
</dbReference>
<dbReference type="CDD" id="cd07731">
    <property type="entry name" value="ComA-like_MBL-fold"/>
    <property type="match status" value="1"/>
</dbReference>
<dbReference type="InterPro" id="IPR025405">
    <property type="entry name" value="DUF4131"/>
</dbReference>
<keyword evidence="4 6" id="KW-1133">Transmembrane helix</keyword>
<dbReference type="SMART" id="SM00849">
    <property type="entry name" value="Lactamase_B"/>
    <property type="match status" value="1"/>
</dbReference>
<sequence>MGQKYAFFMVLPLVAVSVIVGGHFWGGLGLLGLTLGRILALRNWKVALMTVVVVGSFSGYLLGREQQINRRRLPIDANQSVNLALRFQPDAVVLRGAAYYMVAQNVQTGEWVSVRGYAKSAVELHALQRLQQPQIWQVAGQQQGILPATNVNQFDAAAYWRHRGIVKSLKITTVTQKTPAASHWYQWFNDWWHARRAQLIQYCDQLPGALRIYALGLFPGSRAAETANELQGMQQLGLLNLFAISGLHVALLLTALEWVCVHLKIPREHWEWFMLLSLPGYFILAGSNSGVLRACLMRGSQLASKKLGSQVDTLTAWSWALFVGLLINPGLVFELGSQLSYGLSLGLIFLTQETHWWRQIGLTLLGLPSLLNGVYQWHGLTLLANWLIVPLFPVVILPITIVGTLSFLWLPGLSYACAFLLGQLDHGLRLVGSWPGNILFGKPWWGFCWLWWGSAWWLFSKPVAQRRRWLLGLLASYGLAFGVIHLPLHGEVTYFDVGQGDSILIREPFNRRVTLIDTGGHLSFAQPKWVPKTVPTYAATQTNINYLKSRGISHIDDLYLSHHDADHIGDLPAILQAFRVERILVPAGMETEAGLQHLLRGVRQSPPVVPITVGLQPRLQVRHPFTAAPAENGQSTVLQGSFGGLNFLFMGDLDQAGERAMLSADAHLRTDVLKLGHHGSKTATAPDFVAQIQPRLAIISAGRQSRYGHPHEETLTTLRQAQVPAISTQTSGMIRYVYAGDHGYWQTKLKGVVKQ</sequence>
<feature type="domain" description="Metallo-beta-lactamase" evidence="7">
    <location>
        <begin position="499"/>
        <end position="703"/>
    </location>
</feature>
<accession>A0A2A3TZ23</accession>
<dbReference type="Pfam" id="PF03772">
    <property type="entry name" value="Competence"/>
    <property type="match status" value="1"/>
</dbReference>
<protein>
    <submittedName>
        <fullName evidence="8">DNA internalization-related competence protein ComEC/Rec2</fullName>
    </submittedName>
</protein>
<feature type="transmembrane region" description="Helical" evidence="6">
    <location>
        <begin position="46"/>
        <end position="63"/>
    </location>
</feature>
<dbReference type="SUPFAM" id="SSF56281">
    <property type="entry name" value="Metallo-hydrolase/oxidoreductase"/>
    <property type="match status" value="1"/>
</dbReference>
<dbReference type="InterPro" id="IPR035681">
    <property type="entry name" value="ComA-like_MBL"/>
</dbReference>
<evidence type="ECO:0000256" key="2">
    <source>
        <dbReference type="ARBA" id="ARBA00022475"/>
    </source>
</evidence>
<dbReference type="InterPro" id="IPR004797">
    <property type="entry name" value="Competence_ComEC/Rec2"/>
</dbReference>
<reference evidence="8 9" key="1">
    <citation type="submission" date="2017-09" db="EMBL/GenBank/DDBJ databases">
        <title>Genome sequence of Lactobacillus brevis D7.</title>
        <authorList>
            <person name="Kwon M.-S."/>
            <person name="Lim S.K."/>
            <person name="Choi H.-J."/>
        </authorList>
    </citation>
    <scope>NUCLEOTIDE SEQUENCE [LARGE SCALE GENOMIC DNA]</scope>
    <source>
        <strain evidence="8 9">D7</strain>
    </source>
</reference>
<keyword evidence="2" id="KW-1003">Cell membrane</keyword>
<evidence type="ECO:0000256" key="3">
    <source>
        <dbReference type="ARBA" id="ARBA00022692"/>
    </source>
</evidence>
<feature type="transmembrane region" description="Helical" evidence="6">
    <location>
        <begin position="7"/>
        <end position="26"/>
    </location>
</feature>
<dbReference type="Pfam" id="PF00753">
    <property type="entry name" value="Lactamase_B"/>
    <property type="match status" value="1"/>
</dbReference>
<comment type="caution">
    <text evidence="8">The sequence shown here is derived from an EMBL/GenBank/DDBJ whole genome shotgun (WGS) entry which is preliminary data.</text>
</comment>
<dbReference type="EMBL" id="NVYO01000001">
    <property type="protein sequence ID" value="PBQ23958.1"/>
    <property type="molecule type" value="Genomic_DNA"/>
</dbReference>
<feature type="transmembrane region" description="Helical" evidence="6">
    <location>
        <begin position="272"/>
        <end position="296"/>
    </location>
</feature>
<dbReference type="NCBIfam" id="TIGR00361">
    <property type="entry name" value="ComEC_Rec2"/>
    <property type="match status" value="1"/>
</dbReference>
<dbReference type="InterPro" id="IPR052159">
    <property type="entry name" value="Competence_DNA_uptake"/>
</dbReference>
<dbReference type="NCBIfam" id="TIGR00360">
    <property type="entry name" value="ComEC_N-term"/>
    <property type="match status" value="1"/>
</dbReference>
<dbReference type="GO" id="GO:0005886">
    <property type="term" value="C:plasma membrane"/>
    <property type="evidence" value="ECO:0007669"/>
    <property type="project" value="UniProtKB-SubCell"/>
</dbReference>
<evidence type="ECO:0000313" key="8">
    <source>
        <dbReference type="EMBL" id="PBQ23958.1"/>
    </source>
</evidence>
<feature type="transmembrane region" description="Helical" evidence="6">
    <location>
        <begin position="238"/>
        <end position="260"/>
    </location>
</feature>
<organism evidence="8 9">
    <name type="scientific">Levilactobacillus brevis</name>
    <name type="common">Lactobacillus brevis</name>
    <dbReference type="NCBI Taxonomy" id="1580"/>
    <lineage>
        <taxon>Bacteria</taxon>
        <taxon>Bacillati</taxon>
        <taxon>Bacillota</taxon>
        <taxon>Bacilli</taxon>
        <taxon>Lactobacillales</taxon>
        <taxon>Lactobacillaceae</taxon>
        <taxon>Levilactobacillus</taxon>
    </lineage>
</organism>
<evidence type="ECO:0000256" key="4">
    <source>
        <dbReference type="ARBA" id="ARBA00022989"/>
    </source>
</evidence>
<dbReference type="InterPro" id="IPR004477">
    <property type="entry name" value="ComEC_N"/>
</dbReference>
<name>A0A2A3TZ23_LEVBR</name>
<comment type="subcellular location">
    <subcellularLocation>
        <location evidence="1">Cell membrane</location>
        <topology evidence="1">Multi-pass membrane protein</topology>
    </subcellularLocation>
</comment>
<dbReference type="InterPro" id="IPR036866">
    <property type="entry name" value="RibonucZ/Hydroxyglut_hydro"/>
</dbReference>
<feature type="transmembrane region" description="Helical" evidence="6">
    <location>
        <begin position="471"/>
        <end position="488"/>
    </location>
</feature>
<proteinExistence type="predicted"/>
<feature type="transmembrane region" description="Helical" evidence="6">
    <location>
        <begin position="316"/>
        <end position="336"/>
    </location>
</feature>
<dbReference type="AlphaFoldDB" id="A0A2A3TZ23"/>
<evidence type="ECO:0000259" key="7">
    <source>
        <dbReference type="SMART" id="SM00849"/>
    </source>
</evidence>
<feature type="transmembrane region" description="Helical" evidence="6">
    <location>
        <begin position="443"/>
        <end position="459"/>
    </location>
</feature>
<dbReference type="GO" id="GO:0030420">
    <property type="term" value="P:establishment of competence for transformation"/>
    <property type="evidence" value="ECO:0007669"/>
    <property type="project" value="InterPro"/>
</dbReference>
<evidence type="ECO:0000256" key="6">
    <source>
        <dbReference type="SAM" id="Phobius"/>
    </source>
</evidence>
<evidence type="ECO:0000313" key="9">
    <source>
        <dbReference type="Proteomes" id="UP000217918"/>
    </source>
</evidence>
<dbReference type="PANTHER" id="PTHR30619">
    <property type="entry name" value="DNA INTERNALIZATION/COMPETENCE PROTEIN COMEC/REC2"/>
    <property type="match status" value="1"/>
</dbReference>
<evidence type="ECO:0000256" key="1">
    <source>
        <dbReference type="ARBA" id="ARBA00004651"/>
    </source>
</evidence>